<evidence type="ECO:0000256" key="3">
    <source>
        <dbReference type="SAM" id="MobiDB-lite"/>
    </source>
</evidence>
<dbReference type="GO" id="GO:0046872">
    <property type="term" value="F:metal ion binding"/>
    <property type="evidence" value="ECO:0007669"/>
    <property type="project" value="UniProtKB-KW"/>
</dbReference>
<dbReference type="HAMAP" id="MF_00163">
    <property type="entry name" value="Pep_deformylase"/>
    <property type="match status" value="1"/>
</dbReference>
<feature type="binding site" evidence="2">
    <location>
        <position position="168"/>
    </location>
    <ligand>
        <name>Fe cation</name>
        <dbReference type="ChEBI" id="CHEBI:24875"/>
    </ligand>
</feature>
<keyword evidence="2 4" id="KW-0378">Hydrolase</keyword>
<feature type="binding site" evidence="2">
    <location>
        <position position="164"/>
    </location>
    <ligand>
        <name>Fe cation</name>
        <dbReference type="ChEBI" id="CHEBI:24875"/>
    </ligand>
</feature>
<organism evidence="4 5">
    <name type="scientific">Desulfurivibrio alkaliphilus (strain DSM 19089 / UNIQEM U267 / AHT2)</name>
    <dbReference type="NCBI Taxonomy" id="589865"/>
    <lineage>
        <taxon>Bacteria</taxon>
        <taxon>Pseudomonadati</taxon>
        <taxon>Thermodesulfobacteriota</taxon>
        <taxon>Desulfobulbia</taxon>
        <taxon>Desulfobulbales</taxon>
        <taxon>Desulfobulbaceae</taxon>
        <taxon>Desulfurivibrio</taxon>
    </lineage>
</organism>
<sequence>MAIQPIVQFPVPSLKSRAKPVSEFNDELRRLALDMIETMHAAPGVGLAAPQIGVPLRVVVIAGRVTLDEEQRAALAQEHGEAGEAAPSPPSPPSEEELAPSLVLINPEIVEAEGQQVDEEGCLSVREYATNVKRFARIRVKAQDLSGQPLDFVAEDFFARVIQHELDHLDGTLFIDRISPLKRTLYRKKLKKIMQAEEKP</sequence>
<proteinExistence type="inferred from homology"/>
<evidence type="ECO:0000256" key="2">
    <source>
        <dbReference type="HAMAP-Rule" id="MF_00163"/>
    </source>
</evidence>
<reference evidence="5" key="1">
    <citation type="submission" date="2010-02" db="EMBL/GenBank/DDBJ databases">
        <title>Complete sequence of Desulfurivibrio alkaliphilus AHT2.</title>
        <authorList>
            <consortium name="US DOE Joint Genome Institute"/>
            <person name="Pitluck S."/>
            <person name="Chertkov O."/>
            <person name="Detter J.C."/>
            <person name="Han C."/>
            <person name="Tapia R."/>
            <person name="Larimer F."/>
            <person name="Land M."/>
            <person name="Hauser L."/>
            <person name="Kyrpides N."/>
            <person name="Mikhailova N."/>
            <person name="Sorokin D.Y."/>
            <person name="Muyzer G."/>
            <person name="Woyke T."/>
        </authorList>
    </citation>
    <scope>NUCLEOTIDE SEQUENCE [LARGE SCALE GENOMIC DNA]</scope>
    <source>
        <strain evidence="5">DSM 19089 / UNIQEM U267 / AHT2</strain>
    </source>
</reference>
<evidence type="ECO:0000313" key="4">
    <source>
        <dbReference type="EMBL" id="ADH85071.1"/>
    </source>
</evidence>
<comment type="similarity">
    <text evidence="1 2">Belongs to the polypeptide deformylase family.</text>
</comment>
<dbReference type="GO" id="GO:0006412">
    <property type="term" value="P:translation"/>
    <property type="evidence" value="ECO:0007669"/>
    <property type="project" value="UniProtKB-UniRule"/>
</dbReference>
<evidence type="ECO:0000256" key="1">
    <source>
        <dbReference type="ARBA" id="ARBA00010759"/>
    </source>
</evidence>
<dbReference type="SUPFAM" id="SSF56420">
    <property type="entry name" value="Peptide deformylase"/>
    <property type="match status" value="1"/>
</dbReference>
<dbReference type="InterPro" id="IPR023635">
    <property type="entry name" value="Peptide_deformylase"/>
</dbReference>
<dbReference type="EC" id="3.5.1.88" evidence="2"/>
<dbReference type="InParanoid" id="D6YZR4"/>
<dbReference type="OrthoDB" id="9804313at2"/>
<dbReference type="PANTHER" id="PTHR10458:SF22">
    <property type="entry name" value="PEPTIDE DEFORMYLASE"/>
    <property type="match status" value="1"/>
</dbReference>
<dbReference type="Gene3D" id="3.90.45.10">
    <property type="entry name" value="Peptide deformylase"/>
    <property type="match status" value="1"/>
</dbReference>
<dbReference type="AlphaFoldDB" id="D6YZR4"/>
<comment type="cofactor">
    <cofactor evidence="2">
        <name>Fe(2+)</name>
        <dbReference type="ChEBI" id="CHEBI:29033"/>
    </cofactor>
    <text evidence="2">Binds 1 Fe(2+) ion.</text>
</comment>
<comment type="function">
    <text evidence="2">Removes the formyl group from the N-terminal Met of newly synthesized proteins. Requires at least a dipeptide for an efficient rate of reaction. N-terminal L-methionine is a prerequisite for activity but the enzyme has broad specificity at other positions.</text>
</comment>
<dbReference type="NCBIfam" id="NF001159">
    <property type="entry name" value="PRK00150.1-3"/>
    <property type="match status" value="1"/>
</dbReference>
<dbReference type="HOGENOM" id="CLU_061901_2_0_7"/>
<keyword evidence="2" id="KW-0648">Protein biosynthesis</keyword>
<dbReference type="PANTHER" id="PTHR10458">
    <property type="entry name" value="PEPTIDE DEFORMYLASE"/>
    <property type="match status" value="1"/>
</dbReference>
<keyword evidence="2" id="KW-0479">Metal-binding</keyword>
<dbReference type="Pfam" id="PF01327">
    <property type="entry name" value="Pep_deformylase"/>
    <property type="match status" value="1"/>
</dbReference>
<dbReference type="GO" id="GO:0042586">
    <property type="term" value="F:peptide deformylase activity"/>
    <property type="evidence" value="ECO:0007669"/>
    <property type="project" value="UniProtKB-UniRule"/>
</dbReference>
<protein>
    <recommendedName>
        <fullName evidence="2">Peptide deformylase</fullName>
        <shortName evidence="2">PDF</shortName>
        <ecNumber evidence="2">3.5.1.88</ecNumber>
    </recommendedName>
    <alternativeName>
        <fullName evidence="2">Polypeptide deformylase</fullName>
    </alternativeName>
</protein>
<feature type="binding site" evidence="2">
    <location>
        <position position="122"/>
    </location>
    <ligand>
        <name>Fe cation</name>
        <dbReference type="ChEBI" id="CHEBI:24875"/>
    </ligand>
</feature>
<dbReference type="FunCoup" id="D6YZR4">
    <property type="interactions" value="437"/>
</dbReference>
<dbReference type="EMBL" id="CP001940">
    <property type="protein sequence ID" value="ADH85071.1"/>
    <property type="molecule type" value="Genomic_DNA"/>
</dbReference>
<keyword evidence="5" id="KW-1185">Reference proteome</keyword>
<dbReference type="PIRSF" id="PIRSF004749">
    <property type="entry name" value="Pep_def"/>
    <property type="match status" value="1"/>
</dbReference>
<dbReference type="CDD" id="cd00487">
    <property type="entry name" value="Pep_deformylase"/>
    <property type="match status" value="1"/>
</dbReference>
<gene>
    <name evidence="2" type="primary">def</name>
    <name evidence="4" type="ordered locus">DaAHT2_0365</name>
</gene>
<dbReference type="KEGG" id="dak:DaAHT2_0365"/>
<dbReference type="RefSeq" id="WP_013162602.1">
    <property type="nucleotide sequence ID" value="NC_014216.1"/>
</dbReference>
<dbReference type="STRING" id="589865.DaAHT2_0365"/>
<dbReference type="NCBIfam" id="TIGR00079">
    <property type="entry name" value="pept_deformyl"/>
    <property type="match status" value="1"/>
</dbReference>
<accession>D6YZR4</accession>
<dbReference type="eggNOG" id="COG0242">
    <property type="taxonomic scope" value="Bacteria"/>
</dbReference>
<feature type="active site" evidence="2">
    <location>
        <position position="165"/>
    </location>
</feature>
<keyword evidence="2" id="KW-0408">Iron</keyword>
<dbReference type="PRINTS" id="PR01576">
    <property type="entry name" value="PDEFORMYLASE"/>
</dbReference>
<dbReference type="Proteomes" id="UP000001508">
    <property type="component" value="Chromosome"/>
</dbReference>
<dbReference type="InterPro" id="IPR036821">
    <property type="entry name" value="Peptide_deformylase_sf"/>
</dbReference>
<comment type="catalytic activity">
    <reaction evidence="2">
        <text>N-terminal N-formyl-L-methionyl-[peptide] + H2O = N-terminal L-methionyl-[peptide] + formate</text>
        <dbReference type="Rhea" id="RHEA:24420"/>
        <dbReference type="Rhea" id="RHEA-COMP:10639"/>
        <dbReference type="Rhea" id="RHEA-COMP:10640"/>
        <dbReference type="ChEBI" id="CHEBI:15377"/>
        <dbReference type="ChEBI" id="CHEBI:15740"/>
        <dbReference type="ChEBI" id="CHEBI:49298"/>
        <dbReference type="ChEBI" id="CHEBI:64731"/>
        <dbReference type="EC" id="3.5.1.88"/>
    </reaction>
</comment>
<evidence type="ECO:0000313" key="5">
    <source>
        <dbReference type="Proteomes" id="UP000001508"/>
    </source>
</evidence>
<name>D6YZR4_DESAT</name>
<feature type="region of interest" description="Disordered" evidence="3">
    <location>
        <begin position="76"/>
        <end position="98"/>
    </location>
</feature>